<dbReference type="SMART" id="SM00382">
    <property type="entry name" value="AAA"/>
    <property type="match status" value="1"/>
</dbReference>
<keyword evidence="6" id="KW-1185">Reference proteome</keyword>
<evidence type="ECO:0000256" key="3">
    <source>
        <dbReference type="ARBA" id="ARBA00022840"/>
    </source>
</evidence>
<dbReference type="GO" id="GO:0055085">
    <property type="term" value="P:transmembrane transport"/>
    <property type="evidence" value="ECO:0007669"/>
    <property type="project" value="InterPro"/>
</dbReference>
<keyword evidence="1" id="KW-0813">Transport</keyword>
<dbReference type="EMBL" id="AAEW02000003">
    <property type="protein sequence ID" value="EAT16722.1"/>
    <property type="molecule type" value="Genomic_DNA"/>
</dbReference>
<dbReference type="NCBIfam" id="TIGR04406">
    <property type="entry name" value="LPS_export_lptB"/>
    <property type="match status" value="1"/>
</dbReference>
<keyword evidence="2" id="KW-0547">Nucleotide-binding</keyword>
<evidence type="ECO:0000256" key="1">
    <source>
        <dbReference type="ARBA" id="ARBA00022448"/>
    </source>
</evidence>
<dbReference type="FunFam" id="3.40.50.300:FF:000151">
    <property type="entry name" value="Lipopolysaccharide ABC transporter ATP-binding protein"/>
    <property type="match status" value="1"/>
</dbReference>
<evidence type="ECO:0000313" key="6">
    <source>
        <dbReference type="Proteomes" id="UP000005695"/>
    </source>
</evidence>
<dbReference type="InterPro" id="IPR027417">
    <property type="entry name" value="P-loop_NTPase"/>
</dbReference>
<keyword evidence="3" id="KW-0067">ATP-binding</keyword>
<evidence type="ECO:0000256" key="2">
    <source>
        <dbReference type="ARBA" id="ARBA00022741"/>
    </source>
</evidence>
<dbReference type="GO" id="GO:0005524">
    <property type="term" value="F:ATP binding"/>
    <property type="evidence" value="ECO:0007669"/>
    <property type="project" value="UniProtKB-KW"/>
</dbReference>
<accession>Q1K309</accession>
<dbReference type="InterPro" id="IPR030921">
    <property type="entry name" value="LPS_export_LptB"/>
</dbReference>
<organism evidence="5 6">
    <name type="scientific">Desulfuromonas acetoxidans (strain DSM 684 / 11070)</name>
    <dbReference type="NCBI Taxonomy" id="281689"/>
    <lineage>
        <taxon>Bacteria</taxon>
        <taxon>Pseudomonadati</taxon>
        <taxon>Thermodesulfobacteriota</taxon>
        <taxon>Desulfuromonadia</taxon>
        <taxon>Desulfuromonadales</taxon>
        <taxon>Desulfuromonadaceae</taxon>
        <taxon>Desulfuromonas</taxon>
    </lineage>
</organism>
<name>Q1K309_DESA6</name>
<comment type="caution">
    <text evidence="5">The sequence shown here is derived from an EMBL/GenBank/DDBJ whole genome shotgun (WGS) entry which is preliminary data.</text>
</comment>
<feature type="domain" description="ABC transporter" evidence="4">
    <location>
        <begin position="5"/>
        <end position="237"/>
    </location>
</feature>
<dbReference type="SUPFAM" id="SSF52540">
    <property type="entry name" value="P-loop containing nucleoside triphosphate hydrolases"/>
    <property type="match status" value="1"/>
</dbReference>
<protein>
    <submittedName>
        <fullName evidence="5">ABC transporter related</fullName>
    </submittedName>
</protein>
<dbReference type="Proteomes" id="UP000005695">
    <property type="component" value="Unassembled WGS sequence"/>
</dbReference>
<dbReference type="InterPro" id="IPR003439">
    <property type="entry name" value="ABC_transporter-like_ATP-bd"/>
</dbReference>
<dbReference type="OrthoDB" id="9805130at2"/>
<reference evidence="5" key="2">
    <citation type="submission" date="2006-05" db="EMBL/GenBank/DDBJ databases">
        <title>Sequencing of the draft genome and assembly of Desulfuromonas acetoxidans DSM 684.</title>
        <authorList>
            <consortium name="US DOE Joint Genome Institute (JGI-PGF)"/>
            <person name="Copeland A."/>
            <person name="Lucas S."/>
            <person name="Lapidus A."/>
            <person name="Barry K."/>
            <person name="Detter J.C."/>
            <person name="Glavina del Rio T."/>
            <person name="Hammon N."/>
            <person name="Israni S."/>
            <person name="Dalin E."/>
            <person name="Tice H."/>
            <person name="Bruce D."/>
            <person name="Pitluck S."/>
            <person name="Richardson P."/>
        </authorList>
    </citation>
    <scope>NUCLEOTIDE SEQUENCE [LARGE SCALE GENOMIC DNA]</scope>
    <source>
        <strain evidence="5">DSM 684</strain>
    </source>
</reference>
<dbReference type="CDD" id="cd03218">
    <property type="entry name" value="ABC_YhbG"/>
    <property type="match status" value="1"/>
</dbReference>
<dbReference type="PANTHER" id="PTHR45772">
    <property type="entry name" value="CONSERVED COMPONENT OF ABC TRANSPORTER FOR NATURAL AMINO ACIDS-RELATED"/>
    <property type="match status" value="1"/>
</dbReference>
<dbReference type="RefSeq" id="WP_005998133.1">
    <property type="nucleotide sequence ID" value="NZ_AAEW02000003.1"/>
</dbReference>
<dbReference type="Gene3D" id="3.40.50.300">
    <property type="entry name" value="P-loop containing nucleotide triphosphate hydrolases"/>
    <property type="match status" value="1"/>
</dbReference>
<evidence type="ECO:0000313" key="5">
    <source>
        <dbReference type="EMBL" id="EAT16722.1"/>
    </source>
</evidence>
<gene>
    <name evidence="5" type="ORF">Dace_1974</name>
</gene>
<evidence type="ECO:0000259" key="4">
    <source>
        <dbReference type="PROSITE" id="PS50893"/>
    </source>
</evidence>
<dbReference type="GO" id="GO:0016887">
    <property type="term" value="F:ATP hydrolysis activity"/>
    <property type="evidence" value="ECO:0007669"/>
    <property type="project" value="InterPro"/>
</dbReference>
<dbReference type="PANTHER" id="PTHR45772:SF10">
    <property type="entry name" value="LIPOPOLYSACCHARIDE EXPORT SYSTEM ATP-BINDING PROTEIN LPTB"/>
    <property type="match status" value="1"/>
</dbReference>
<sequence length="241" mass="26649">MSHLLKATGLTKSYRRRTVVNGVDLEVRSGQVIGLLGPNGAGKTTSFYMMVGLVKPDQGQVFIDDVEVSQWPMYQRAGAGVAYLPQESSVFRKLTVEQNLLAILEYHVSDVEQRRERLATLLGDFRLEHVAKSPGYALSGGERRRTEIARALVIDPRFILLDEPFAGIDPLAVIDIQNIILDLKKRGIGVLISDHNVRETLGVCDSAYILNAGTILEHGTPEEIATSSTAREIYLGEDFRL</sequence>
<reference evidence="5" key="1">
    <citation type="submission" date="2006-05" db="EMBL/GenBank/DDBJ databases">
        <title>Annotation of the draft genome assembly of Desulfuromonas acetoxidans DSM 684.</title>
        <authorList>
            <consortium name="US DOE Joint Genome Institute (JGI-ORNL)"/>
            <person name="Larimer F."/>
            <person name="Land M."/>
            <person name="Hauser L."/>
        </authorList>
    </citation>
    <scope>NUCLEOTIDE SEQUENCE [LARGE SCALE GENOMIC DNA]</scope>
    <source>
        <strain evidence="5">DSM 684</strain>
    </source>
</reference>
<dbReference type="GO" id="GO:0043190">
    <property type="term" value="C:ATP-binding cassette (ABC) transporter complex"/>
    <property type="evidence" value="ECO:0007669"/>
    <property type="project" value="InterPro"/>
</dbReference>
<dbReference type="PROSITE" id="PS50893">
    <property type="entry name" value="ABC_TRANSPORTER_2"/>
    <property type="match status" value="1"/>
</dbReference>
<dbReference type="Pfam" id="PF00005">
    <property type="entry name" value="ABC_tran"/>
    <property type="match status" value="1"/>
</dbReference>
<dbReference type="InterPro" id="IPR003593">
    <property type="entry name" value="AAA+_ATPase"/>
</dbReference>
<dbReference type="AlphaFoldDB" id="Q1K309"/>
<proteinExistence type="predicted"/>
<dbReference type="InterPro" id="IPR051120">
    <property type="entry name" value="ABC_AA/LPS_Transport"/>
</dbReference>